<dbReference type="EMBL" id="RQPI01000011">
    <property type="protein sequence ID" value="RQW09942.1"/>
    <property type="molecule type" value="Genomic_DNA"/>
</dbReference>
<sequence>MIKEALQYITGLASQKTLEINGQQYSNHSLTLLKQPTPSALVIRSLSGFVDYLKSQYDAPGKLMIHVESPTRVSAFGTFNDDFVRSTFAVADALLPSIRFDSFMDVETFNIMLQSLFVPSETRASLLKIVGNVKEETVQNTGDDGVAQQITAKTGVATVGTVTVPNPVTLLPYRTFVEVKQPESLFVFRMRSGPTAALIEADGGAWKVEAMDTIKDYLAEALKDEIADGDFVIIA</sequence>
<gene>
    <name evidence="1" type="ORF">EH198_17840</name>
</gene>
<dbReference type="OrthoDB" id="5432268at2"/>
<dbReference type="Proteomes" id="UP000282529">
    <property type="component" value="Unassembled WGS sequence"/>
</dbReference>
<evidence type="ECO:0000313" key="1">
    <source>
        <dbReference type="EMBL" id="RQW09942.1"/>
    </source>
</evidence>
<dbReference type="AlphaFoldDB" id="A0A3N9PU55"/>
<organism evidence="1 2">
    <name type="scientific">Paenibacillus rhizophilus</name>
    <dbReference type="NCBI Taxonomy" id="1850366"/>
    <lineage>
        <taxon>Bacteria</taxon>
        <taxon>Bacillati</taxon>
        <taxon>Bacillota</taxon>
        <taxon>Bacilli</taxon>
        <taxon>Bacillales</taxon>
        <taxon>Paenibacillaceae</taxon>
        <taxon>Paenibacillus</taxon>
    </lineage>
</organism>
<keyword evidence="2" id="KW-1185">Reference proteome</keyword>
<reference evidence="1 2" key="1">
    <citation type="submission" date="2018-11" db="EMBL/GenBank/DDBJ databases">
        <title>Genome sequence of strain 7197.</title>
        <authorList>
            <person name="Gao J."/>
            <person name="Sun J."/>
        </authorList>
    </citation>
    <scope>NUCLEOTIDE SEQUENCE [LARGE SCALE GENOMIC DNA]</scope>
    <source>
        <strain evidence="1 2">7197</strain>
    </source>
</reference>
<protein>
    <submittedName>
        <fullName evidence="1">Uncharacterized protein</fullName>
    </submittedName>
</protein>
<comment type="caution">
    <text evidence="1">The sequence shown here is derived from an EMBL/GenBank/DDBJ whole genome shotgun (WGS) entry which is preliminary data.</text>
</comment>
<evidence type="ECO:0000313" key="2">
    <source>
        <dbReference type="Proteomes" id="UP000282529"/>
    </source>
</evidence>
<name>A0A3N9PU55_9BACL</name>
<dbReference type="RefSeq" id="WP_124696862.1">
    <property type="nucleotide sequence ID" value="NZ_JBHUFE010000041.1"/>
</dbReference>
<accession>A0A3N9PU55</accession>
<proteinExistence type="predicted"/>